<keyword evidence="2" id="KW-0812">Transmembrane</keyword>
<dbReference type="GO" id="GO:0009307">
    <property type="term" value="P:DNA restriction-modification system"/>
    <property type="evidence" value="ECO:0007669"/>
    <property type="project" value="InterPro"/>
</dbReference>
<dbReference type="InterPro" id="IPR007560">
    <property type="entry name" value="Restrct_endonuc_IV_Mrr"/>
</dbReference>
<evidence type="ECO:0000256" key="1">
    <source>
        <dbReference type="SAM" id="Coils"/>
    </source>
</evidence>
<reference evidence="4 5" key="1">
    <citation type="submission" date="2010-12" db="EMBL/GenBank/DDBJ databases">
        <title>Complete sequence of Desulfurispirillum indicum S5.</title>
        <authorList>
            <consortium name="US DOE Joint Genome Institute"/>
            <person name="Lucas S."/>
            <person name="Copeland A."/>
            <person name="Lapidus A."/>
            <person name="Cheng J.-F."/>
            <person name="Goodwin L."/>
            <person name="Pitluck S."/>
            <person name="Chertkov O."/>
            <person name="Held B."/>
            <person name="Detter J.C."/>
            <person name="Han C."/>
            <person name="Tapia R."/>
            <person name="Land M."/>
            <person name="Hauser L."/>
            <person name="Kyrpides N."/>
            <person name="Ivanova N."/>
            <person name="Mikhailova N."/>
            <person name="Haggblom M."/>
            <person name="Rauschenbach I."/>
            <person name="Bini E."/>
            <person name="Woyke T."/>
        </authorList>
    </citation>
    <scope>NUCLEOTIDE SEQUENCE [LARGE SCALE GENOMIC DNA]</scope>
    <source>
        <strain evidence="5">ATCC BAA-1389 / DSM 22839 / S5</strain>
    </source>
</reference>
<protein>
    <recommendedName>
        <fullName evidence="3">Restriction endonuclease type IV Mrr domain-containing protein</fullName>
    </recommendedName>
</protein>
<feature type="domain" description="Restriction endonuclease type IV Mrr" evidence="3">
    <location>
        <begin position="13"/>
        <end position="125"/>
    </location>
</feature>
<dbReference type="OrthoDB" id="9826251at2"/>
<dbReference type="EMBL" id="CP002432">
    <property type="protein sequence ID" value="ADU66088.1"/>
    <property type="molecule type" value="Genomic_DNA"/>
</dbReference>
<dbReference type="GO" id="GO:0004519">
    <property type="term" value="F:endonuclease activity"/>
    <property type="evidence" value="ECO:0007669"/>
    <property type="project" value="InterPro"/>
</dbReference>
<dbReference type="InParanoid" id="E6W5Q7"/>
<dbReference type="HOGENOM" id="CLU_851853_0_0_0"/>
<dbReference type="KEGG" id="din:Selin_1353"/>
<sequence>MVKRVTSDSLIMMSEGEFEFLISRLLRHIGFSINESLDFGNNERIYIAQGRKKPYMGKFVIRYKRNTGEDDVLDMEFLNGTSHWTIREATNKVLIVSNCNFSEELQFHADNSEVELIGADEIVRLANEIAEEDERRKKEQESIKKRRKRPNVPYGRTLILKLETEYTIDLAPVTVKEWLNVWLRIKSEIEVILATALKIDPESVDKNDSERLKSLTTKLEGLYFDLMKYKVPDVAQLSRDMAERVLENVILLVTGTLYEEPLEDIEDYRANITKLDNELTAVNKELVEYLEEKEKEVKRREKFRNIVLVGYVVGILLLMAILVSKT</sequence>
<accession>E6W5Q7</accession>
<organism evidence="4 5">
    <name type="scientific">Desulfurispirillum indicum (strain ATCC BAA-1389 / DSM 22839 / S5)</name>
    <dbReference type="NCBI Taxonomy" id="653733"/>
    <lineage>
        <taxon>Bacteria</taxon>
        <taxon>Pseudomonadati</taxon>
        <taxon>Chrysiogenota</taxon>
        <taxon>Chrysiogenia</taxon>
        <taxon>Chrysiogenales</taxon>
        <taxon>Chrysiogenaceae</taxon>
        <taxon>Desulfurispirillum</taxon>
    </lineage>
</organism>
<evidence type="ECO:0000313" key="5">
    <source>
        <dbReference type="Proteomes" id="UP000002572"/>
    </source>
</evidence>
<keyword evidence="2" id="KW-0472">Membrane</keyword>
<name>E6W5Q7_DESIS</name>
<evidence type="ECO:0000256" key="2">
    <source>
        <dbReference type="SAM" id="Phobius"/>
    </source>
</evidence>
<dbReference type="RefSeq" id="WP_013505969.1">
    <property type="nucleotide sequence ID" value="NC_014836.1"/>
</dbReference>
<dbReference type="Pfam" id="PF04471">
    <property type="entry name" value="Mrr_cat"/>
    <property type="match status" value="1"/>
</dbReference>
<dbReference type="GO" id="GO:0003677">
    <property type="term" value="F:DNA binding"/>
    <property type="evidence" value="ECO:0007669"/>
    <property type="project" value="InterPro"/>
</dbReference>
<dbReference type="Proteomes" id="UP000002572">
    <property type="component" value="Chromosome"/>
</dbReference>
<dbReference type="AlphaFoldDB" id="E6W5Q7"/>
<gene>
    <name evidence="4" type="ordered locus">Selin_1353</name>
</gene>
<evidence type="ECO:0000313" key="4">
    <source>
        <dbReference type="EMBL" id="ADU66088.1"/>
    </source>
</evidence>
<keyword evidence="2" id="KW-1133">Transmembrane helix</keyword>
<keyword evidence="5" id="KW-1185">Reference proteome</keyword>
<evidence type="ECO:0000259" key="3">
    <source>
        <dbReference type="Pfam" id="PF04471"/>
    </source>
</evidence>
<proteinExistence type="predicted"/>
<dbReference type="STRING" id="653733.Selin_1353"/>
<feature type="coiled-coil region" evidence="1">
    <location>
        <begin position="265"/>
        <end position="299"/>
    </location>
</feature>
<keyword evidence="1" id="KW-0175">Coiled coil</keyword>
<feature type="transmembrane region" description="Helical" evidence="2">
    <location>
        <begin position="303"/>
        <end position="323"/>
    </location>
</feature>